<accession>A0A0F9JSB9</accession>
<organism evidence="5">
    <name type="scientific">marine sediment metagenome</name>
    <dbReference type="NCBI Taxonomy" id="412755"/>
    <lineage>
        <taxon>unclassified sequences</taxon>
        <taxon>metagenomes</taxon>
        <taxon>ecological metagenomes</taxon>
    </lineage>
</organism>
<dbReference type="AlphaFoldDB" id="A0A0F9JSB9"/>
<feature type="domain" description="Solute-binding protein family 5" evidence="4">
    <location>
        <begin position="24"/>
        <end position="171"/>
    </location>
</feature>
<gene>
    <name evidence="5" type="ORF">LCGC14_1419020</name>
</gene>
<evidence type="ECO:0000313" key="5">
    <source>
        <dbReference type="EMBL" id="KKM72583.1"/>
    </source>
</evidence>
<reference evidence="5" key="1">
    <citation type="journal article" date="2015" name="Nature">
        <title>Complex archaea that bridge the gap between prokaryotes and eukaryotes.</title>
        <authorList>
            <person name="Spang A."/>
            <person name="Saw J.H."/>
            <person name="Jorgensen S.L."/>
            <person name="Zaremba-Niedzwiedzka K."/>
            <person name="Martijn J."/>
            <person name="Lind A.E."/>
            <person name="van Eijk R."/>
            <person name="Schleper C."/>
            <person name="Guy L."/>
            <person name="Ettema T.J."/>
        </authorList>
    </citation>
    <scope>NUCLEOTIDE SEQUENCE</scope>
</reference>
<evidence type="ECO:0000256" key="1">
    <source>
        <dbReference type="ARBA" id="ARBA00005695"/>
    </source>
</evidence>
<dbReference type="SUPFAM" id="SSF53850">
    <property type="entry name" value="Periplasmic binding protein-like II"/>
    <property type="match status" value="1"/>
</dbReference>
<dbReference type="EMBL" id="LAZR01009443">
    <property type="protein sequence ID" value="KKM72583.1"/>
    <property type="molecule type" value="Genomic_DNA"/>
</dbReference>
<name>A0A0F9JSB9_9ZZZZ</name>
<evidence type="ECO:0000259" key="4">
    <source>
        <dbReference type="Pfam" id="PF00496"/>
    </source>
</evidence>
<sequence length="273" mass="30071">IAGSENLTLNSVTGIESVNLWVKPGRLPIWDETPAFREAVMRSIDREALVTGLVQGASAVATSFLPTKTLYHQDGDPAYTKDVEAAQALLIEAGVPDGGPEFELWVASGFLPRAEEVGAAILANMEEVGLHPKIVVTDLSAMIDDIFSEDGTGAMYHLSWSSDGDPFNHAFVYSDNFAWYFGDERLQELIDLSATTTDPAEREQVVHDLQAHMWEQLWQVPLYNSDFTVAHSANLQGLDVRPNFQTVFYSAIINECCPRLRMAVVGLNPSHMT</sequence>
<evidence type="ECO:0000256" key="3">
    <source>
        <dbReference type="ARBA" id="ARBA00022729"/>
    </source>
</evidence>
<evidence type="ECO:0000256" key="2">
    <source>
        <dbReference type="ARBA" id="ARBA00022448"/>
    </source>
</evidence>
<feature type="non-terminal residue" evidence="5">
    <location>
        <position position="1"/>
    </location>
</feature>
<protein>
    <recommendedName>
        <fullName evidence="4">Solute-binding protein family 5 domain-containing protein</fullName>
    </recommendedName>
</protein>
<comment type="caution">
    <text evidence="5">The sequence shown here is derived from an EMBL/GenBank/DDBJ whole genome shotgun (WGS) entry which is preliminary data.</text>
</comment>
<dbReference type="PANTHER" id="PTHR30290:SF9">
    <property type="entry name" value="OLIGOPEPTIDE-BINDING PROTEIN APPA"/>
    <property type="match status" value="1"/>
</dbReference>
<keyword evidence="2" id="KW-0813">Transport</keyword>
<proteinExistence type="inferred from homology"/>
<dbReference type="InterPro" id="IPR000914">
    <property type="entry name" value="SBP_5_dom"/>
</dbReference>
<comment type="similarity">
    <text evidence="1">Belongs to the bacterial solute-binding protein 5 family.</text>
</comment>
<dbReference type="GO" id="GO:0015833">
    <property type="term" value="P:peptide transport"/>
    <property type="evidence" value="ECO:0007669"/>
    <property type="project" value="TreeGrafter"/>
</dbReference>
<dbReference type="Gene3D" id="3.10.105.10">
    <property type="entry name" value="Dipeptide-binding Protein, Domain 3"/>
    <property type="match status" value="1"/>
</dbReference>
<keyword evidence="3" id="KW-0732">Signal</keyword>
<dbReference type="PANTHER" id="PTHR30290">
    <property type="entry name" value="PERIPLASMIC BINDING COMPONENT OF ABC TRANSPORTER"/>
    <property type="match status" value="1"/>
</dbReference>
<dbReference type="GO" id="GO:1904680">
    <property type="term" value="F:peptide transmembrane transporter activity"/>
    <property type="evidence" value="ECO:0007669"/>
    <property type="project" value="TreeGrafter"/>
</dbReference>
<dbReference type="Pfam" id="PF00496">
    <property type="entry name" value="SBP_bac_5"/>
    <property type="match status" value="1"/>
</dbReference>
<dbReference type="InterPro" id="IPR039424">
    <property type="entry name" value="SBP_5"/>
</dbReference>